<dbReference type="RefSeq" id="WP_045671892.1">
    <property type="nucleotide sequence ID" value="NZ_CP011058.1"/>
</dbReference>
<keyword evidence="1" id="KW-0446">Lipid-binding</keyword>
<dbReference type="OrthoDB" id="9780660at2"/>
<evidence type="ECO:0008006" key="4">
    <source>
        <dbReference type="Google" id="ProtNLM"/>
    </source>
</evidence>
<dbReference type="AlphaFoldDB" id="A0A0D5NMG3"/>
<dbReference type="InterPro" id="IPR043168">
    <property type="entry name" value="DegV_C"/>
</dbReference>
<dbReference type="InterPro" id="IPR050270">
    <property type="entry name" value="DegV_domain_contain"/>
</dbReference>
<dbReference type="PANTHER" id="PTHR33434">
    <property type="entry name" value="DEGV DOMAIN-CONTAINING PROTEIN DR_1986-RELATED"/>
    <property type="match status" value="1"/>
</dbReference>
<reference evidence="3" key="2">
    <citation type="submission" date="2015-03" db="EMBL/GenBank/DDBJ databases">
        <title>Genome sequence of Paenibacillus beijingensis strain DSM 24997T.</title>
        <authorList>
            <person name="Kwak Y."/>
            <person name="Shin J.-H."/>
        </authorList>
    </citation>
    <scope>NUCLEOTIDE SEQUENCE [LARGE SCALE GENOMIC DNA]</scope>
    <source>
        <strain evidence="3">DSM 24997</strain>
    </source>
</reference>
<dbReference type="Gene3D" id="3.30.1180.10">
    <property type="match status" value="1"/>
</dbReference>
<keyword evidence="3" id="KW-1185">Reference proteome</keyword>
<dbReference type="HOGENOM" id="CLU_048251_0_1_9"/>
<evidence type="ECO:0000313" key="3">
    <source>
        <dbReference type="Proteomes" id="UP000032633"/>
    </source>
</evidence>
<dbReference type="Pfam" id="PF02645">
    <property type="entry name" value="DegV"/>
    <property type="match status" value="1"/>
</dbReference>
<dbReference type="PANTHER" id="PTHR33434:SF2">
    <property type="entry name" value="FATTY ACID-BINDING PROTEIN TM_1468"/>
    <property type="match status" value="1"/>
</dbReference>
<dbReference type="PATRIC" id="fig|1126833.4.peg.4443"/>
<protein>
    <recommendedName>
        <fullName evidence="4">DegV family protein</fullName>
    </recommendedName>
</protein>
<dbReference type="STRING" id="1126833.VN24_20195"/>
<dbReference type="InterPro" id="IPR003797">
    <property type="entry name" value="DegV"/>
</dbReference>
<evidence type="ECO:0000313" key="2">
    <source>
        <dbReference type="EMBL" id="AJY76466.1"/>
    </source>
</evidence>
<name>A0A0D5NMG3_9BACL</name>
<dbReference type="SUPFAM" id="SSF82549">
    <property type="entry name" value="DAK1/DegV-like"/>
    <property type="match status" value="1"/>
</dbReference>
<proteinExistence type="predicted"/>
<organism evidence="2 3">
    <name type="scientific">Paenibacillus beijingensis</name>
    <dbReference type="NCBI Taxonomy" id="1126833"/>
    <lineage>
        <taxon>Bacteria</taxon>
        <taxon>Bacillati</taxon>
        <taxon>Bacillota</taxon>
        <taxon>Bacilli</taxon>
        <taxon>Bacillales</taxon>
        <taxon>Paenibacillaceae</taxon>
        <taxon>Paenibacillus</taxon>
    </lineage>
</organism>
<sequence>MPKIIIVTDSTSDIPKEVRERLGIEMVPLKVMFGYDAFLDNITIGPEQFYEKLQQYPELPTTSQPSPADFMAVYERLLEQQPEASIISIHISSQFSGTFQSALLAHSMLERAADITVVDSKSASYGAGLLVVRAAEMAAAGSSKDEILQEIDRLRNEMGLYFLVDTLEYLQKGGRIGRASALVGSILNIKPIMTIDKEGVVTAVDKVRGSKKAMHRIVALLKEQFGNEPVTLVIAWTSDKTPAMELYELIKNEFAVHKVITTTIGPAIGTHVGPGTSAVFMYRV</sequence>
<dbReference type="Gene3D" id="3.40.50.10170">
    <property type="match status" value="1"/>
</dbReference>
<dbReference type="EMBL" id="CP011058">
    <property type="protein sequence ID" value="AJY76466.1"/>
    <property type="molecule type" value="Genomic_DNA"/>
</dbReference>
<dbReference type="KEGG" id="pbj:VN24_20195"/>
<reference evidence="2 3" key="1">
    <citation type="journal article" date="2015" name="J. Biotechnol.">
        <title>Complete genome sequence of Paenibacillus beijingensis 7188(T) (=DSM 24997(T)), a novel rhizobacterium from jujube garden soil.</title>
        <authorList>
            <person name="Kwak Y."/>
            <person name="Shin J.H."/>
        </authorList>
    </citation>
    <scope>NUCLEOTIDE SEQUENCE [LARGE SCALE GENOMIC DNA]</scope>
    <source>
        <strain evidence="2 3">DSM 24997</strain>
    </source>
</reference>
<dbReference type="GO" id="GO:0008289">
    <property type="term" value="F:lipid binding"/>
    <property type="evidence" value="ECO:0007669"/>
    <property type="project" value="UniProtKB-KW"/>
</dbReference>
<evidence type="ECO:0000256" key="1">
    <source>
        <dbReference type="ARBA" id="ARBA00023121"/>
    </source>
</evidence>
<gene>
    <name evidence="2" type="ORF">VN24_20195</name>
</gene>
<dbReference type="Proteomes" id="UP000032633">
    <property type="component" value="Chromosome"/>
</dbReference>
<dbReference type="PROSITE" id="PS51482">
    <property type="entry name" value="DEGV"/>
    <property type="match status" value="1"/>
</dbReference>
<accession>A0A0D5NMG3</accession>
<dbReference type="NCBIfam" id="TIGR00762">
    <property type="entry name" value="DegV"/>
    <property type="match status" value="1"/>
</dbReference>